<protein>
    <submittedName>
        <fullName evidence="1">Uncharacterized protein</fullName>
    </submittedName>
</protein>
<dbReference type="Proteomes" id="UP000694393">
    <property type="component" value="Unplaced"/>
</dbReference>
<evidence type="ECO:0000313" key="1">
    <source>
        <dbReference type="Ensembl" id="ENSPCEP00000012617.1"/>
    </source>
</evidence>
<proteinExistence type="predicted"/>
<accession>A0A8C8RYL0</accession>
<dbReference type="Ensembl" id="ENSPCET00000013066.1">
    <property type="protein sequence ID" value="ENSPCEP00000012617.1"/>
    <property type="gene ID" value="ENSPCEG00000010016.1"/>
</dbReference>
<organism evidence="1 2">
    <name type="scientific">Pelusios castaneus</name>
    <name type="common">West African mud turtle</name>
    <dbReference type="NCBI Taxonomy" id="367368"/>
    <lineage>
        <taxon>Eukaryota</taxon>
        <taxon>Metazoa</taxon>
        <taxon>Chordata</taxon>
        <taxon>Craniata</taxon>
        <taxon>Vertebrata</taxon>
        <taxon>Euteleostomi</taxon>
        <taxon>Archelosauria</taxon>
        <taxon>Testudinata</taxon>
        <taxon>Testudines</taxon>
        <taxon>Pleurodira</taxon>
        <taxon>Pelomedusidae</taxon>
        <taxon>Pelusios</taxon>
    </lineage>
</organism>
<reference evidence="1" key="1">
    <citation type="submission" date="2025-08" db="UniProtKB">
        <authorList>
            <consortium name="Ensembl"/>
        </authorList>
    </citation>
    <scope>IDENTIFICATION</scope>
</reference>
<evidence type="ECO:0000313" key="2">
    <source>
        <dbReference type="Proteomes" id="UP000694393"/>
    </source>
</evidence>
<reference evidence="1" key="2">
    <citation type="submission" date="2025-09" db="UniProtKB">
        <authorList>
            <consortium name="Ensembl"/>
        </authorList>
    </citation>
    <scope>IDENTIFICATION</scope>
</reference>
<sequence length="118" mass="13435">MGPFSRALQICRYLHPWMWVWISIDPLLRMGAQCSSQSQLSSGFRRHAGLWLGSLSPQLPLIGSFPTWALPTFSFSYLQFACCAVNQRFHWPRKSLIDSTAHEPQTRKRKISASVAVV</sequence>
<keyword evidence="2" id="KW-1185">Reference proteome</keyword>
<name>A0A8C8RYL0_9SAUR</name>
<dbReference type="AlphaFoldDB" id="A0A8C8RYL0"/>